<dbReference type="InParanoid" id="Q2LUV9"/>
<dbReference type="EMBL" id="CP000252">
    <property type="protein sequence ID" value="ABC77873.1"/>
    <property type="molecule type" value="Genomic_DNA"/>
</dbReference>
<dbReference type="AlphaFoldDB" id="Q2LUV9"/>
<keyword evidence="1" id="KW-0472">Membrane</keyword>
<dbReference type="RefSeq" id="WP_011417894.1">
    <property type="nucleotide sequence ID" value="NC_007759.1"/>
</dbReference>
<feature type="transmembrane region" description="Helical" evidence="1">
    <location>
        <begin position="12"/>
        <end position="35"/>
    </location>
</feature>
<evidence type="ECO:0000313" key="2">
    <source>
        <dbReference type="EMBL" id="ABC77873.1"/>
    </source>
</evidence>
<reference evidence="2 3" key="1">
    <citation type="journal article" date="2007" name="Proc. Natl. Acad. Sci. U.S.A.">
        <title>The genome of Syntrophus aciditrophicus: life at the thermodynamic limit of microbial growth.</title>
        <authorList>
            <person name="McInerney M.J."/>
            <person name="Rohlin L."/>
            <person name="Mouttaki H."/>
            <person name="Kim U."/>
            <person name="Krupp R.S."/>
            <person name="Rios-Hernandez L."/>
            <person name="Sieber J."/>
            <person name="Struchtemeyer C.G."/>
            <person name="Bhattacharyya A."/>
            <person name="Campbell J.W."/>
            <person name="Gunsalus R.P."/>
        </authorList>
    </citation>
    <scope>NUCLEOTIDE SEQUENCE [LARGE SCALE GENOMIC DNA]</scope>
    <source>
        <strain evidence="2 3">SB</strain>
    </source>
</reference>
<name>Q2LUV9_SYNAS</name>
<dbReference type="STRING" id="56780.SYN_00455"/>
<evidence type="ECO:0000256" key="1">
    <source>
        <dbReference type="SAM" id="Phobius"/>
    </source>
</evidence>
<sequence>MTRPGALKTGGFLVLEILIAGLILTSGIAATMYLFRMGFEHLERAKISNTLSAKLIQASGLIRTLDLQKKNGTEDMGDGVRLTWEARPLSSIQPIAVSDAGKISSSLHDLFLYRVDFHLSFQGVMREYQIHVFRYKSKSSTKDAPG</sequence>
<keyword evidence="1" id="KW-1133">Transmembrane helix</keyword>
<accession>Q2LUV9</accession>
<proteinExistence type="predicted"/>
<dbReference type="HOGENOM" id="CLU_1776521_0_0_7"/>
<dbReference type="OrthoDB" id="9797431at2"/>
<dbReference type="Proteomes" id="UP000001933">
    <property type="component" value="Chromosome"/>
</dbReference>
<dbReference type="KEGG" id="sat:SYN_00455"/>
<protein>
    <submittedName>
        <fullName evidence="2">Hypothetical membrane protein</fullName>
    </submittedName>
</protein>
<organism evidence="2 3">
    <name type="scientific">Syntrophus aciditrophicus (strain SB)</name>
    <dbReference type="NCBI Taxonomy" id="56780"/>
    <lineage>
        <taxon>Bacteria</taxon>
        <taxon>Pseudomonadati</taxon>
        <taxon>Thermodesulfobacteriota</taxon>
        <taxon>Syntrophia</taxon>
        <taxon>Syntrophales</taxon>
        <taxon>Syntrophaceae</taxon>
        <taxon>Syntrophus</taxon>
    </lineage>
</organism>
<keyword evidence="1" id="KW-0812">Transmembrane</keyword>
<keyword evidence="3" id="KW-1185">Reference proteome</keyword>
<evidence type="ECO:0000313" key="3">
    <source>
        <dbReference type="Proteomes" id="UP000001933"/>
    </source>
</evidence>
<gene>
    <name evidence="2" type="ORF">SYN_00455</name>
</gene>